<dbReference type="GO" id="GO:0003743">
    <property type="term" value="F:translation initiation factor activity"/>
    <property type="evidence" value="ECO:0007669"/>
    <property type="project" value="UniProtKB-KW"/>
</dbReference>
<gene>
    <name evidence="3" type="ORF">C1876_09640</name>
    <name evidence="4" type="ORF">DMP09_09045</name>
</gene>
<dbReference type="Proteomes" id="UP000270112">
    <property type="component" value="Unassembled WGS sequence"/>
</dbReference>
<organism evidence="4 6">
    <name type="scientific">Eggerthella sinensis</name>
    <dbReference type="NCBI Taxonomy" id="242230"/>
    <lineage>
        <taxon>Bacteria</taxon>
        <taxon>Bacillati</taxon>
        <taxon>Actinomycetota</taxon>
        <taxon>Coriobacteriia</taxon>
        <taxon>Eggerthellales</taxon>
        <taxon>Eggerthellaceae</taxon>
        <taxon>Eggerthella</taxon>
    </lineage>
</organism>
<keyword evidence="2" id="KW-0472">Membrane</keyword>
<evidence type="ECO:0000256" key="2">
    <source>
        <dbReference type="SAM" id="Phobius"/>
    </source>
</evidence>
<keyword evidence="4" id="KW-0396">Initiation factor</keyword>
<sequence>MSNAALAPELSPAPSRQVRGAHARPARTVEVRVIPGGLIADQGAPRHAKATLLDSLQGTGFNLSARERACAIAFGALFALAALAVALL</sequence>
<dbReference type="OrthoDB" id="10267at1643826"/>
<evidence type="ECO:0000313" key="5">
    <source>
        <dbReference type="Proteomes" id="UP000253817"/>
    </source>
</evidence>
<evidence type="ECO:0000256" key="1">
    <source>
        <dbReference type="SAM" id="MobiDB-lite"/>
    </source>
</evidence>
<dbReference type="RefSeq" id="WP_114546517.1">
    <property type="nucleotide sequence ID" value="NZ_PPTT01000015.1"/>
</dbReference>
<keyword evidence="5" id="KW-1185">Reference proteome</keyword>
<comment type="caution">
    <text evidence="4">The sequence shown here is derived from an EMBL/GenBank/DDBJ whole genome shotgun (WGS) entry which is preliminary data.</text>
</comment>
<dbReference type="Proteomes" id="UP000253817">
    <property type="component" value="Unassembled WGS sequence"/>
</dbReference>
<reference evidence="3 5" key="1">
    <citation type="journal article" date="2018" name="Elife">
        <title>Discovery and characterization of a prevalent human gut bacterial enzyme sufficient for the inactivation of a family of plant toxins.</title>
        <authorList>
            <person name="Koppel N."/>
            <person name="Bisanz J.E."/>
            <person name="Pandelia M.E."/>
            <person name="Turnbaugh P.J."/>
            <person name="Balskus E.P."/>
        </authorList>
    </citation>
    <scope>NUCLEOTIDE SEQUENCE [LARGE SCALE GENOMIC DNA]</scope>
    <source>
        <strain evidence="3 5">DSM 16107</strain>
    </source>
</reference>
<proteinExistence type="predicted"/>
<evidence type="ECO:0000313" key="6">
    <source>
        <dbReference type="Proteomes" id="UP000270112"/>
    </source>
</evidence>
<name>A0A3N0IXV0_9ACTN</name>
<evidence type="ECO:0000313" key="3">
    <source>
        <dbReference type="EMBL" id="RDB68499.1"/>
    </source>
</evidence>
<feature type="compositionally biased region" description="Low complexity" evidence="1">
    <location>
        <begin position="1"/>
        <end position="15"/>
    </location>
</feature>
<dbReference type="EMBL" id="PPTT01000015">
    <property type="protein sequence ID" value="RDB68499.1"/>
    <property type="molecule type" value="Genomic_DNA"/>
</dbReference>
<dbReference type="AlphaFoldDB" id="A0A3N0IXV0"/>
<protein>
    <submittedName>
        <fullName evidence="4">Translation initiation factor 2</fullName>
    </submittedName>
</protein>
<keyword evidence="2" id="KW-1133">Transmembrane helix</keyword>
<accession>A0A3N0IXV0</accession>
<reference evidence="4" key="3">
    <citation type="journal article" date="2019" name="Microbiol. Resour. Announc.">
        <title>Draft Genome Sequences of Type Strains of Gordonibacter faecihominis, Paraeggerthella hongkongensis, Parvibacter caecicola,Slackia equolifaciens, Slackia faecicanis, and Slackia isoflavoniconvertens.</title>
        <authorList>
            <person name="Danylec N."/>
            <person name="Stoll D.A."/>
            <person name="Dotsch A."/>
            <person name="Huch M."/>
        </authorList>
    </citation>
    <scope>NUCLEOTIDE SEQUENCE</scope>
    <source>
        <strain evidence="4">DSM 16107</strain>
    </source>
</reference>
<feature type="region of interest" description="Disordered" evidence="1">
    <location>
        <begin position="1"/>
        <end position="24"/>
    </location>
</feature>
<dbReference type="EMBL" id="QICC01000033">
    <property type="protein sequence ID" value="RNM41546.1"/>
    <property type="molecule type" value="Genomic_DNA"/>
</dbReference>
<keyword evidence="4" id="KW-0648">Protein biosynthesis</keyword>
<keyword evidence="2" id="KW-0812">Transmembrane</keyword>
<reference evidence="6" key="2">
    <citation type="submission" date="2018-05" db="EMBL/GenBank/DDBJ databases">
        <title>Genome Sequencing of selected type strains of the family Eggerthellaceae.</title>
        <authorList>
            <person name="Danylec N."/>
            <person name="Stoll D.A."/>
            <person name="Doetsch A."/>
            <person name="Huch M."/>
        </authorList>
    </citation>
    <scope>NUCLEOTIDE SEQUENCE [LARGE SCALE GENOMIC DNA]</scope>
    <source>
        <strain evidence="6">DSM 16107</strain>
    </source>
</reference>
<feature type="transmembrane region" description="Helical" evidence="2">
    <location>
        <begin position="69"/>
        <end position="87"/>
    </location>
</feature>
<evidence type="ECO:0000313" key="4">
    <source>
        <dbReference type="EMBL" id="RNM41546.1"/>
    </source>
</evidence>